<dbReference type="InterPro" id="IPR036182">
    <property type="entry name" value="PCuAC_sf"/>
</dbReference>
<dbReference type="SUPFAM" id="SSF110087">
    <property type="entry name" value="DR1885-like metal-binding protein"/>
    <property type="match status" value="1"/>
</dbReference>
<dbReference type="Gene3D" id="2.60.40.1890">
    <property type="entry name" value="PCu(A)C copper chaperone"/>
    <property type="match status" value="1"/>
</dbReference>
<evidence type="ECO:0000313" key="3">
    <source>
        <dbReference type="Proteomes" id="UP000295304"/>
    </source>
</evidence>
<evidence type="ECO:0000313" key="2">
    <source>
        <dbReference type="EMBL" id="TCS63516.1"/>
    </source>
</evidence>
<keyword evidence="3" id="KW-1185">Reference proteome</keyword>
<keyword evidence="1" id="KW-0732">Signal</keyword>
<proteinExistence type="predicted"/>
<dbReference type="InterPro" id="IPR007410">
    <property type="entry name" value="LpqE-like"/>
</dbReference>
<name>A0A4R3JEI5_9PROT</name>
<gene>
    <name evidence="2" type="ORF">EDD55_103138</name>
</gene>
<protein>
    <recommendedName>
        <fullName evidence="4">Copper(I)-binding protein</fullName>
    </recommendedName>
</protein>
<dbReference type="PANTHER" id="PTHR36302">
    <property type="entry name" value="BLR7088 PROTEIN"/>
    <property type="match status" value="1"/>
</dbReference>
<reference evidence="2 3" key="1">
    <citation type="submission" date="2019-03" db="EMBL/GenBank/DDBJ databases">
        <title>Genomic Encyclopedia of Type Strains, Phase IV (KMG-IV): sequencing the most valuable type-strain genomes for metagenomic binning, comparative biology and taxonomic classification.</title>
        <authorList>
            <person name="Goeker M."/>
        </authorList>
    </citation>
    <scope>NUCLEOTIDE SEQUENCE [LARGE SCALE GENOMIC DNA]</scope>
    <source>
        <strain evidence="2 3">DSM 101688</strain>
    </source>
</reference>
<sequence>MTLKAYASTLALGAALLGAAFTTAAHADDIMIVKPWARASAGMAHAGAAFMTIKNMSAADDEVIAAKSDIAKKTELHTHKMENGIMKMRQVPNIPVPAHGETDLKPGGYHIMFMGLKAPLKEGQHFALTLEFKKAGEKKVTVDVLSPKSMGDMGDMGGMGDMKMGDMDHSKDMEHSKMDGMKQKMDDASKKMNGMK</sequence>
<accession>A0A4R3JEI5</accession>
<dbReference type="Proteomes" id="UP000295304">
    <property type="component" value="Unassembled WGS sequence"/>
</dbReference>
<dbReference type="PANTHER" id="PTHR36302:SF1">
    <property type="entry name" value="COPPER CHAPERONE PCU(A)C"/>
    <property type="match status" value="1"/>
</dbReference>
<feature type="signal peptide" evidence="1">
    <location>
        <begin position="1"/>
        <end position="27"/>
    </location>
</feature>
<dbReference type="AlphaFoldDB" id="A0A4R3JEI5"/>
<comment type="caution">
    <text evidence="2">The sequence shown here is derived from an EMBL/GenBank/DDBJ whole genome shotgun (WGS) entry which is preliminary data.</text>
</comment>
<evidence type="ECO:0000256" key="1">
    <source>
        <dbReference type="SAM" id="SignalP"/>
    </source>
</evidence>
<dbReference type="InterPro" id="IPR058248">
    <property type="entry name" value="Lxx211020-like"/>
</dbReference>
<dbReference type="EMBL" id="SLZW01000003">
    <property type="protein sequence ID" value="TCS63516.1"/>
    <property type="molecule type" value="Genomic_DNA"/>
</dbReference>
<evidence type="ECO:0008006" key="4">
    <source>
        <dbReference type="Google" id="ProtNLM"/>
    </source>
</evidence>
<organism evidence="2 3">
    <name type="scientific">Varunaivibrio sulfuroxidans</name>
    <dbReference type="NCBI Taxonomy" id="1773489"/>
    <lineage>
        <taxon>Bacteria</taxon>
        <taxon>Pseudomonadati</taxon>
        <taxon>Pseudomonadota</taxon>
        <taxon>Alphaproteobacteria</taxon>
        <taxon>Rhodospirillales</taxon>
        <taxon>Magnetovibrionaceae</taxon>
        <taxon>Varunaivibrio</taxon>
    </lineage>
</organism>
<feature type="chain" id="PRO_5020445723" description="Copper(I)-binding protein" evidence="1">
    <location>
        <begin position="28"/>
        <end position="196"/>
    </location>
</feature>
<dbReference type="Pfam" id="PF04314">
    <property type="entry name" value="PCuAC"/>
    <property type="match status" value="1"/>
</dbReference>
<dbReference type="RefSeq" id="WP_165886258.1">
    <property type="nucleotide sequence ID" value="NZ_CP119676.1"/>
</dbReference>